<gene>
    <name evidence="8" type="ORF">SAMN05216258_103326</name>
</gene>
<sequence length="321" mass="34383">MAHAVAQSDRALAETAAAEAEAERERRKVLTGIGWMVVTTLLFVCVTGIVRHVGPAAPAVEVAFIRYGVGIVLILPILRQMMRKPPSRRAWTFFASRGVVHAMGVMLWFYAMAHIPMAEVTALSYVAPIFVAVGAAIFLGEKLQLPRMLAIGAGIVGALVILRPGFEEIKLGQLAQIGAAPCFAASFLIAKGLTRREDPTVIVAMLSLFTTIALAPAAIAVWVPPSWEMIGWLSLCAVFATAGHWTMTKAFQCAPITVTQPVQFLQLVWATILGIVAFGEPIDPWVILGGGIVVAAATYIAHRERLNARRAVTPPAVATKT</sequence>
<dbReference type="Proteomes" id="UP000199377">
    <property type="component" value="Unassembled WGS sequence"/>
</dbReference>
<comment type="subcellular location">
    <subcellularLocation>
        <location evidence="1">Membrane</location>
        <topology evidence="1">Multi-pass membrane protein</topology>
    </subcellularLocation>
</comment>
<dbReference type="RefSeq" id="WP_092859105.1">
    <property type="nucleotide sequence ID" value="NZ_FOQH01000003.1"/>
</dbReference>
<dbReference type="EMBL" id="FOQH01000003">
    <property type="protein sequence ID" value="SFH97271.1"/>
    <property type="molecule type" value="Genomic_DNA"/>
</dbReference>
<evidence type="ECO:0000313" key="8">
    <source>
        <dbReference type="EMBL" id="SFH97271.1"/>
    </source>
</evidence>
<dbReference type="OrthoDB" id="7374604at2"/>
<feature type="transmembrane region" description="Helical" evidence="6">
    <location>
        <begin position="284"/>
        <end position="301"/>
    </location>
</feature>
<evidence type="ECO:0000256" key="4">
    <source>
        <dbReference type="ARBA" id="ARBA00022989"/>
    </source>
</evidence>
<dbReference type="PANTHER" id="PTHR22911:SF6">
    <property type="entry name" value="SOLUTE CARRIER FAMILY 35 MEMBER G1"/>
    <property type="match status" value="1"/>
</dbReference>
<proteinExistence type="inferred from homology"/>
<feature type="transmembrane region" description="Helical" evidence="6">
    <location>
        <begin position="147"/>
        <end position="166"/>
    </location>
</feature>
<accession>A0A1I3EF40</accession>
<feature type="transmembrane region" description="Helical" evidence="6">
    <location>
        <begin position="56"/>
        <end position="78"/>
    </location>
</feature>
<keyword evidence="3 6" id="KW-0812">Transmembrane</keyword>
<evidence type="ECO:0000259" key="7">
    <source>
        <dbReference type="Pfam" id="PF00892"/>
    </source>
</evidence>
<feature type="transmembrane region" description="Helical" evidence="6">
    <location>
        <begin position="258"/>
        <end position="278"/>
    </location>
</feature>
<feature type="domain" description="EamA" evidence="7">
    <location>
        <begin position="172"/>
        <end position="299"/>
    </location>
</feature>
<feature type="transmembrane region" description="Helical" evidence="6">
    <location>
        <begin position="202"/>
        <end position="223"/>
    </location>
</feature>
<feature type="transmembrane region" description="Helical" evidence="6">
    <location>
        <begin position="29"/>
        <end position="50"/>
    </location>
</feature>
<reference evidence="8 9" key="1">
    <citation type="submission" date="2016-10" db="EMBL/GenBank/DDBJ databases">
        <authorList>
            <person name="de Groot N.N."/>
        </authorList>
    </citation>
    <scope>NUCLEOTIDE SEQUENCE [LARGE SCALE GENOMIC DNA]</scope>
    <source>
        <strain evidence="8 9">CGMCC 1.11030</strain>
    </source>
</reference>
<dbReference type="AlphaFoldDB" id="A0A1I3EF40"/>
<organism evidence="8 9">
    <name type="scientific">Albimonas pacifica</name>
    <dbReference type="NCBI Taxonomy" id="1114924"/>
    <lineage>
        <taxon>Bacteria</taxon>
        <taxon>Pseudomonadati</taxon>
        <taxon>Pseudomonadota</taxon>
        <taxon>Alphaproteobacteria</taxon>
        <taxon>Rhodobacterales</taxon>
        <taxon>Paracoccaceae</taxon>
        <taxon>Albimonas</taxon>
    </lineage>
</organism>
<protein>
    <submittedName>
        <fullName evidence="8">Permease of the drug/metabolite transporter (DMT) superfamily</fullName>
    </submittedName>
</protein>
<evidence type="ECO:0000256" key="2">
    <source>
        <dbReference type="ARBA" id="ARBA00009853"/>
    </source>
</evidence>
<feature type="domain" description="EamA" evidence="7">
    <location>
        <begin position="31"/>
        <end position="162"/>
    </location>
</feature>
<dbReference type="Gene3D" id="1.10.3730.20">
    <property type="match status" value="1"/>
</dbReference>
<dbReference type="Pfam" id="PF00892">
    <property type="entry name" value="EamA"/>
    <property type="match status" value="2"/>
</dbReference>
<dbReference type="InterPro" id="IPR000620">
    <property type="entry name" value="EamA_dom"/>
</dbReference>
<comment type="similarity">
    <text evidence="2">Belongs to the drug/metabolite transporter (DMT) superfamily. 10 TMS drug/metabolite exporter (DME) (TC 2.A.7.3) family.</text>
</comment>
<keyword evidence="9" id="KW-1185">Reference proteome</keyword>
<evidence type="ECO:0000256" key="5">
    <source>
        <dbReference type="ARBA" id="ARBA00023136"/>
    </source>
</evidence>
<keyword evidence="4 6" id="KW-1133">Transmembrane helix</keyword>
<feature type="transmembrane region" description="Helical" evidence="6">
    <location>
        <begin position="172"/>
        <end position="190"/>
    </location>
</feature>
<evidence type="ECO:0000256" key="3">
    <source>
        <dbReference type="ARBA" id="ARBA00022692"/>
    </source>
</evidence>
<feature type="transmembrane region" description="Helical" evidence="6">
    <location>
        <begin position="229"/>
        <end position="246"/>
    </location>
</feature>
<dbReference type="SUPFAM" id="SSF103481">
    <property type="entry name" value="Multidrug resistance efflux transporter EmrE"/>
    <property type="match status" value="2"/>
</dbReference>
<keyword evidence="5 6" id="KW-0472">Membrane</keyword>
<evidence type="ECO:0000313" key="9">
    <source>
        <dbReference type="Proteomes" id="UP000199377"/>
    </source>
</evidence>
<dbReference type="PANTHER" id="PTHR22911">
    <property type="entry name" value="ACYL-MALONYL CONDENSING ENZYME-RELATED"/>
    <property type="match status" value="1"/>
</dbReference>
<name>A0A1I3EF40_9RHOB</name>
<dbReference type="GO" id="GO:0016020">
    <property type="term" value="C:membrane"/>
    <property type="evidence" value="ECO:0007669"/>
    <property type="project" value="UniProtKB-SubCell"/>
</dbReference>
<feature type="transmembrane region" description="Helical" evidence="6">
    <location>
        <begin position="122"/>
        <end position="140"/>
    </location>
</feature>
<evidence type="ECO:0000256" key="1">
    <source>
        <dbReference type="ARBA" id="ARBA00004141"/>
    </source>
</evidence>
<dbReference type="InterPro" id="IPR037185">
    <property type="entry name" value="EmrE-like"/>
</dbReference>
<evidence type="ECO:0000256" key="6">
    <source>
        <dbReference type="SAM" id="Phobius"/>
    </source>
</evidence>
<feature type="transmembrane region" description="Helical" evidence="6">
    <location>
        <begin position="90"/>
        <end position="110"/>
    </location>
</feature>